<dbReference type="GeneTree" id="ENSGT00940000157314"/>
<keyword evidence="3" id="KW-0732">Signal</keyword>
<accession>A0A8C3AVB9</accession>
<feature type="transmembrane region" description="Helical" evidence="2">
    <location>
        <begin position="242"/>
        <end position="264"/>
    </location>
</feature>
<organism evidence="6 7">
    <name type="scientific">Cyclopterus lumpus</name>
    <name type="common">Lumpsucker</name>
    <dbReference type="NCBI Taxonomy" id="8103"/>
    <lineage>
        <taxon>Eukaryota</taxon>
        <taxon>Metazoa</taxon>
        <taxon>Chordata</taxon>
        <taxon>Craniata</taxon>
        <taxon>Vertebrata</taxon>
        <taxon>Euteleostomi</taxon>
        <taxon>Actinopterygii</taxon>
        <taxon>Neopterygii</taxon>
        <taxon>Teleostei</taxon>
        <taxon>Neoteleostei</taxon>
        <taxon>Acanthomorphata</taxon>
        <taxon>Eupercaria</taxon>
        <taxon>Perciformes</taxon>
        <taxon>Cottioidei</taxon>
        <taxon>Cottales</taxon>
        <taxon>Cyclopteridae</taxon>
        <taxon>Cyclopterus</taxon>
    </lineage>
</organism>
<gene>
    <name evidence="6" type="primary">il20ra</name>
</gene>
<protein>
    <submittedName>
        <fullName evidence="6">Uncharacterized protein</fullName>
    </submittedName>
</protein>
<keyword evidence="2" id="KW-0472">Membrane</keyword>
<dbReference type="KEGG" id="clum:117727687"/>
<reference evidence="6" key="1">
    <citation type="submission" date="2025-08" db="UniProtKB">
        <authorList>
            <consortium name="Ensembl"/>
        </authorList>
    </citation>
    <scope>IDENTIFICATION</scope>
</reference>
<name>A0A8C3AVB9_CYCLU</name>
<dbReference type="InterPro" id="IPR050650">
    <property type="entry name" value="Type-II_Cytokine-TF_Rcpt"/>
</dbReference>
<dbReference type="Gene3D" id="2.60.40.10">
    <property type="entry name" value="Immunoglobulins"/>
    <property type="match status" value="2"/>
</dbReference>
<evidence type="ECO:0000256" key="1">
    <source>
        <dbReference type="SAM" id="MobiDB-lite"/>
    </source>
</evidence>
<dbReference type="Pfam" id="PF09294">
    <property type="entry name" value="Interfer-bind"/>
    <property type="match status" value="1"/>
</dbReference>
<evidence type="ECO:0000313" key="6">
    <source>
        <dbReference type="Ensembl" id="ENSCLMP00005047321.1"/>
    </source>
</evidence>
<feature type="compositionally biased region" description="Basic and acidic residues" evidence="1">
    <location>
        <begin position="353"/>
        <end position="371"/>
    </location>
</feature>
<evidence type="ECO:0000259" key="4">
    <source>
        <dbReference type="Pfam" id="PF01108"/>
    </source>
</evidence>
<feature type="domain" description="Interferon/interleukin receptor" evidence="5">
    <location>
        <begin position="128"/>
        <end position="231"/>
    </location>
</feature>
<feature type="signal peptide" evidence="3">
    <location>
        <begin position="1"/>
        <end position="18"/>
    </location>
</feature>
<dbReference type="RefSeq" id="XP_034384004.1">
    <property type="nucleotide sequence ID" value="XM_034528113.1"/>
</dbReference>
<dbReference type="InterPro" id="IPR003961">
    <property type="entry name" value="FN3_dom"/>
</dbReference>
<dbReference type="Pfam" id="PF01108">
    <property type="entry name" value="Tissue_fac"/>
    <property type="match status" value="1"/>
</dbReference>
<feature type="compositionally biased region" description="Low complexity" evidence="1">
    <location>
        <begin position="464"/>
        <end position="474"/>
    </location>
</feature>
<feature type="chain" id="PRO_5034359180" evidence="3">
    <location>
        <begin position="19"/>
        <end position="579"/>
    </location>
</feature>
<dbReference type="InterPro" id="IPR013783">
    <property type="entry name" value="Ig-like_fold"/>
</dbReference>
<dbReference type="GO" id="GO:0004896">
    <property type="term" value="F:cytokine receptor activity"/>
    <property type="evidence" value="ECO:0007669"/>
    <property type="project" value="TreeGrafter"/>
</dbReference>
<dbReference type="AlphaFoldDB" id="A0A8C3AVB9"/>
<evidence type="ECO:0000256" key="2">
    <source>
        <dbReference type="SAM" id="Phobius"/>
    </source>
</evidence>
<sequence>MWTVLFFLNLGALHCTVSRSLPSPINVTFSSVNLRNELQWFPGSGTPADTHFKVEYAIYGDSVEGSKGRKENWRAVRRCTEIMRSWCDLSNETWDQEEGYHARVCAVSRRRVSAWALTRWRFDPKTDTSFGPPLVSVEIEDNNAIFTLKGPMRYQSDNRSPAISMATLYPQMTYNLSIENRGTTLHVPVVSNSYTYRLMEYNTEYCFSAKTRFQSMPAKCLSLARHCITTPQDPLIGQLQSVVVGIVIPSVCMCMLAVLGYFLYRYLTGKGQKSPYILDPPAFHPPVLMLPPDNPNIIVITIIKEIGVKPDPGPPGYASQRPEEPWDDLLVDYGFVGVTPETATGGDGGNNPKGEDQERAAGHRYEKKECGRSAGQKRAEMNTPTQARAWLLAQTQASSLATTREEDGEFPGLFISTTPQTGLFRMPLNLPTTQGAIDGGAENRGENEELPLLSAYARRHDTDTPPSHSDPSDFSPDDRVALRPAHRIDEGDYEEEGNICIDWNPETGRLVLPQADVLMLGEKGGKKEEEVELRLENVFVRQGSEEMAEAQREMEGGGGTGWEADDLLTRWNLVISMDQ</sequence>
<dbReference type="PANTHER" id="PTHR20859:SF86">
    <property type="entry name" value="INTERLEUKIN-20 RECEPTOR SUBUNIT ALPHA"/>
    <property type="match status" value="1"/>
</dbReference>
<keyword evidence="2" id="KW-0812">Transmembrane</keyword>
<dbReference type="GeneID" id="117727687"/>
<dbReference type="PANTHER" id="PTHR20859">
    <property type="entry name" value="INTERFERON/INTERLEUKIN RECEPTOR"/>
    <property type="match status" value="1"/>
</dbReference>
<evidence type="ECO:0000256" key="3">
    <source>
        <dbReference type="SAM" id="SignalP"/>
    </source>
</evidence>
<dbReference type="CTD" id="53832"/>
<proteinExistence type="predicted"/>
<dbReference type="Proteomes" id="UP000694565">
    <property type="component" value="Unplaced"/>
</dbReference>
<evidence type="ECO:0000259" key="5">
    <source>
        <dbReference type="Pfam" id="PF09294"/>
    </source>
</evidence>
<dbReference type="GO" id="GO:0005886">
    <property type="term" value="C:plasma membrane"/>
    <property type="evidence" value="ECO:0007669"/>
    <property type="project" value="TreeGrafter"/>
</dbReference>
<dbReference type="InterPro" id="IPR036116">
    <property type="entry name" value="FN3_sf"/>
</dbReference>
<feature type="region of interest" description="Disordered" evidence="1">
    <location>
        <begin position="459"/>
        <end position="479"/>
    </location>
</feature>
<keyword evidence="2" id="KW-1133">Transmembrane helix</keyword>
<reference evidence="6" key="2">
    <citation type="submission" date="2025-09" db="UniProtKB">
        <authorList>
            <consortium name="Ensembl"/>
        </authorList>
    </citation>
    <scope>IDENTIFICATION</scope>
</reference>
<feature type="region of interest" description="Disordered" evidence="1">
    <location>
        <begin position="341"/>
        <end position="381"/>
    </location>
</feature>
<feature type="domain" description="Fibronectin type-III" evidence="4">
    <location>
        <begin position="6"/>
        <end position="115"/>
    </location>
</feature>
<keyword evidence="7" id="KW-1185">Reference proteome</keyword>
<dbReference type="SUPFAM" id="SSF49265">
    <property type="entry name" value="Fibronectin type III"/>
    <property type="match status" value="2"/>
</dbReference>
<dbReference type="Ensembl" id="ENSCLMT00005048940.1">
    <property type="protein sequence ID" value="ENSCLMP00005047321.1"/>
    <property type="gene ID" value="ENSCLMG00005021702.1"/>
</dbReference>
<evidence type="ECO:0000313" key="7">
    <source>
        <dbReference type="Proteomes" id="UP000694565"/>
    </source>
</evidence>
<dbReference type="OrthoDB" id="9909056at2759"/>
<dbReference type="InterPro" id="IPR015373">
    <property type="entry name" value="Interferon/interleukin_rcp_dom"/>
</dbReference>